<dbReference type="PANTHER" id="PTHR11960:SF8">
    <property type="entry name" value="EUKARYOTIC TRANSLATION INITIATION FACTOR 4E1-RELATED"/>
    <property type="match status" value="1"/>
</dbReference>
<proteinExistence type="inferred from homology"/>
<organism evidence="10 11">
    <name type="scientific">Rhizophlyctis rosea</name>
    <dbReference type="NCBI Taxonomy" id="64517"/>
    <lineage>
        <taxon>Eukaryota</taxon>
        <taxon>Fungi</taxon>
        <taxon>Fungi incertae sedis</taxon>
        <taxon>Chytridiomycota</taxon>
        <taxon>Chytridiomycota incertae sedis</taxon>
        <taxon>Chytridiomycetes</taxon>
        <taxon>Rhizophlyctidales</taxon>
        <taxon>Rhizophlyctidaceae</taxon>
        <taxon>Rhizophlyctis</taxon>
    </lineage>
</organism>
<keyword evidence="4 8" id="KW-0694">RNA-binding</keyword>
<keyword evidence="5 8" id="KW-0648">Protein biosynthesis</keyword>
<dbReference type="GO" id="GO:0003743">
    <property type="term" value="F:translation initiation factor activity"/>
    <property type="evidence" value="ECO:0007669"/>
    <property type="project" value="UniProtKB-KW"/>
</dbReference>
<keyword evidence="3" id="KW-0810">Translation regulation</keyword>
<evidence type="ECO:0000313" key="10">
    <source>
        <dbReference type="EMBL" id="KAJ3051336.1"/>
    </source>
</evidence>
<gene>
    <name evidence="10" type="ORF">HK097_007667</name>
</gene>
<protein>
    <recommendedName>
        <fullName evidence="7">mRNA cap-binding protein</fullName>
    </recommendedName>
</protein>
<feature type="region of interest" description="Disordered" evidence="9">
    <location>
        <begin position="1"/>
        <end position="35"/>
    </location>
</feature>
<evidence type="ECO:0000256" key="4">
    <source>
        <dbReference type="ARBA" id="ARBA00022884"/>
    </source>
</evidence>
<reference evidence="10" key="1">
    <citation type="submission" date="2020-05" db="EMBL/GenBank/DDBJ databases">
        <title>Phylogenomic resolution of chytrid fungi.</title>
        <authorList>
            <person name="Stajich J.E."/>
            <person name="Amses K."/>
            <person name="Simmons R."/>
            <person name="Seto K."/>
            <person name="Myers J."/>
            <person name="Bonds A."/>
            <person name="Quandt C.A."/>
            <person name="Barry K."/>
            <person name="Liu P."/>
            <person name="Grigoriev I."/>
            <person name="Longcore J.E."/>
            <person name="James T.Y."/>
        </authorList>
    </citation>
    <scope>NUCLEOTIDE SEQUENCE</scope>
    <source>
        <strain evidence="10">JEL0318</strain>
    </source>
</reference>
<feature type="compositionally biased region" description="Low complexity" evidence="9">
    <location>
        <begin position="7"/>
        <end position="16"/>
    </location>
</feature>
<dbReference type="GO" id="GO:0016281">
    <property type="term" value="C:eukaryotic translation initiation factor 4F complex"/>
    <property type="evidence" value="ECO:0007669"/>
    <property type="project" value="TreeGrafter"/>
</dbReference>
<dbReference type="InterPro" id="IPR023398">
    <property type="entry name" value="TIF_eIF4e-like"/>
</dbReference>
<dbReference type="AlphaFoldDB" id="A0AAD5SBA3"/>
<dbReference type="Gene3D" id="3.30.760.10">
    <property type="entry name" value="RNA Cap, Translation Initiation Factor Eif4e"/>
    <property type="match status" value="1"/>
</dbReference>
<evidence type="ECO:0000256" key="6">
    <source>
        <dbReference type="ARBA" id="ARBA00023157"/>
    </source>
</evidence>
<comment type="caution">
    <text evidence="10">The sequence shown here is derived from an EMBL/GenBank/DDBJ whole genome shotgun (WGS) entry which is preliminary data.</text>
</comment>
<name>A0AAD5SBA3_9FUNG</name>
<evidence type="ECO:0000256" key="9">
    <source>
        <dbReference type="SAM" id="MobiDB-lite"/>
    </source>
</evidence>
<evidence type="ECO:0000256" key="7">
    <source>
        <dbReference type="ARBA" id="ARBA00030245"/>
    </source>
</evidence>
<dbReference type="GO" id="GO:0000340">
    <property type="term" value="F:RNA 7-methylguanosine cap binding"/>
    <property type="evidence" value="ECO:0007669"/>
    <property type="project" value="TreeGrafter"/>
</dbReference>
<dbReference type="SUPFAM" id="SSF55418">
    <property type="entry name" value="eIF4e-like"/>
    <property type="match status" value="1"/>
</dbReference>
<comment type="similarity">
    <text evidence="1 8">Belongs to the eukaryotic initiation factor 4E family.</text>
</comment>
<evidence type="ECO:0000256" key="3">
    <source>
        <dbReference type="ARBA" id="ARBA00022845"/>
    </source>
</evidence>
<dbReference type="FunFam" id="3.30.760.10:FF:000003">
    <property type="entry name" value="Eukaryotic translation initiation factor 4E"/>
    <property type="match status" value="1"/>
</dbReference>
<keyword evidence="11" id="KW-1185">Reference proteome</keyword>
<dbReference type="InterPro" id="IPR001040">
    <property type="entry name" value="TIF_eIF_4E"/>
</dbReference>
<evidence type="ECO:0000256" key="2">
    <source>
        <dbReference type="ARBA" id="ARBA00022540"/>
    </source>
</evidence>
<dbReference type="Pfam" id="PF01652">
    <property type="entry name" value="IF4E"/>
    <property type="match status" value="1"/>
</dbReference>
<keyword evidence="2 8" id="KW-0396">Initiation factor</keyword>
<dbReference type="PANTHER" id="PTHR11960">
    <property type="entry name" value="EUKARYOTIC TRANSLATION INITIATION FACTOR 4E RELATED"/>
    <property type="match status" value="1"/>
</dbReference>
<accession>A0AAD5SBA3</accession>
<dbReference type="GO" id="GO:0006417">
    <property type="term" value="P:regulation of translation"/>
    <property type="evidence" value="ECO:0007669"/>
    <property type="project" value="UniProtKB-KW"/>
</dbReference>
<dbReference type="EMBL" id="JADGJD010000407">
    <property type="protein sequence ID" value="KAJ3051336.1"/>
    <property type="molecule type" value="Genomic_DNA"/>
</dbReference>
<evidence type="ECO:0000256" key="1">
    <source>
        <dbReference type="ARBA" id="ARBA00009860"/>
    </source>
</evidence>
<keyword evidence="6" id="KW-1015">Disulfide bond</keyword>
<evidence type="ECO:0000256" key="5">
    <source>
        <dbReference type="ARBA" id="ARBA00022917"/>
    </source>
</evidence>
<evidence type="ECO:0000313" key="11">
    <source>
        <dbReference type="Proteomes" id="UP001212841"/>
    </source>
</evidence>
<sequence length="238" mass="26858">MTAEMDNTPNTTPPTTSQEDVSDPAPPATDAHLTDNVADDGVTTIFEDPINFNAKHPLENRWTMWFDNPGKKTNQANWAQNLKNLITFDSVEDFWGVYNNTQKASVLAAGSNYHLFKEGVRPEWEDPTNAKGGKWVLPIPKQKKGELDQLWLFTLLACVGEAFPDADEVCGAVVSIRKQQDRISLWTRSALDEDKQRRTGEQWKRSLQLPESEKVGYQAHSDALRKNSSFANQDMYTV</sequence>
<evidence type="ECO:0000256" key="8">
    <source>
        <dbReference type="RuleBase" id="RU004374"/>
    </source>
</evidence>
<dbReference type="Proteomes" id="UP001212841">
    <property type="component" value="Unassembled WGS sequence"/>
</dbReference>